<dbReference type="Gene3D" id="3.40.50.1980">
    <property type="entry name" value="Nitrogenase molybdenum iron protein domain"/>
    <property type="match status" value="2"/>
</dbReference>
<dbReference type="CDD" id="cd01143">
    <property type="entry name" value="YvrC"/>
    <property type="match status" value="1"/>
</dbReference>
<evidence type="ECO:0000313" key="7">
    <source>
        <dbReference type="Proteomes" id="UP000448943"/>
    </source>
</evidence>
<evidence type="ECO:0000256" key="4">
    <source>
        <dbReference type="SAM" id="SignalP"/>
    </source>
</evidence>
<dbReference type="InterPro" id="IPR002491">
    <property type="entry name" value="ABC_transptr_periplasmic_BD"/>
</dbReference>
<sequence>MKKILMVLLVFVFAFSIAACGNNPSEVSEKTDQEQGTQDEAVESNDTTQEETEDIAAENTENGQTIYPLTVTDASGNEITFEEKPERIVSLAPSVTEILFALGLDENIVGVTEFDDFPEEATTKPKIGGILDGNTEAILAAEPDLVIGGLSLNEAIITGLAQLDIQVFTIEPNSIDEVMEGIQLLGLITDANDAAETVVSQMADEKQQVVEAVSGISEADKKKVYLEFSEGWTVGSGEFMNELIELSGGINVAADQVGWLQISEEKIIEDNPDVIIYTTKYMDLKPVITERSGWSEITAIKEDHLIGVNDDLISRPGPRITQGLLEIAKGIYPESVK</sequence>
<organism evidence="6 7">
    <name type="scientific">Chengkuizengella marina</name>
    <dbReference type="NCBI Taxonomy" id="2507566"/>
    <lineage>
        <taxon>Bacteria</taxon>
        <taxon>Bacillati</taxon>
        <taxon>Bacillota</taxon>
        <taxon>Bacilli</taxon>
        <taxon>Bacillales</taxon>
        <taxon>Paenibacillaceae</taxon>
        <taxon>Chengkuizengella</taxon>
    </lineage>
</organism>
<reference evidence="6 7" key="1">
    <citation type="submission" date="2019-01" db="EMBL/GenBank/DDBJ databases">
        <title>Chengkuizengella sp. nov., isolated from deep-sea sediment of East Pacific Ocean.</title>
        <authorList>
            <person name="Yang J."/>
            <person name="Lai Q."/>
            <person name="Shao Z."/>
        </authorList>
    </citation>
    <scope>NUCLEOTIDE SEQUENCE [LARGE SCALE GENOMIC DNA]</scope>
    <source>
        <strain evidence="6 7">YPA3-1-1</strain>
    </source>
</reference>
<protein>
    <submittedName>
        <fullName evidence="6">Cobalamin-binding protein</fullName>
    </submittedName>
</protein>
<feature type="region of interest" description="Disordered" evidence="3">
    <location>
        <begin position="25"/>
        <end position="52"/>
    </location>
</feature>
<dbReference type="EMBL" id="SIJB01000030">
    <property type="protein sequence ID" value="NBI30239.1"/>
    <property type="molecule type" value="Genomic_DNA"/>
</dbReference>
<dbReference type="Pfam" id="PF01497">
    <property type="entry name" value="Peripla_BP_2"/>
    <property type="match status" value="1"/>
</dbReference>
<comment type="caution">
    <text evidence="6">The sequence shown here is derived from an EMBL/GenBank/DDBJ whole genome shotgun (WGS) entry which is preliminary data.</text>
</comment>
<feature type="domain" description="Fe/B12 periplasmic-binding" evidence="5">
    <location>
        <begin position="87"/>
        <end position="335"/>
    </location>
</feature>
<keyword evidence="7" id="KW-1185">Reference proteome</keyword>
<dbReference type="PROSITE" id="PS51257">
    <property type="entry name" value="PROKAR_LIPOPROTEIN"/>
    <property type="match status" value="1"/>
</dbReference>
<dbReference type="Proteomes" id="UP000448943">
    <property type="component" value="Unassembled WGS sequence"/>
</dbReference>
<dbReference type="OrthoDB" id="9816357at2"/>
<accession>A0A6N9Q5U1</accession>
<feature type="compositionally biased region" description="Acidic residues" evidence="3">
    <location>
        <begin position="40"/>
        <end position="52"/>
    </location>
</feature>
<evidence type="ECO:0000259" key="5">
    <source>
        <dbReference type="PROSITE" id="PS50983"/>
    </source>
</evidence>
<comment type="similarity">
    <text evidence="1">Belongs to the bacterial solute-binding protein 8 family.</text>
</comment>
<dbReference type="GO" id="GO:0071281">
    <property type="term" value="P:cellular response to iron ion"/>
    <property type="evidence" value="ECO:0007669"/>
    <property type="project" value="TreeGrafter"/>
</dbReference>
<keyword evidence="2 4" id="KW-0732">Signal</keyword>
<dbReference type="NCBIfam" id="NF038402">
    <property type="entry name" value="TroA_like"/>
    <property type="match status" value="1"/>
</dbReference>
<feature type="signal peptide" evidence="4">
    <location>
        <begin position="1"/>
        <end position="18"/>
    </location>
</feature>
<evidence type="ECO:0000256" key="1">
    <source>
        <dbReference type="ARBA" id="ARBA00008814"/>
    </source>
</evidence>
<name>A0A6N9Q5U1_9BACL</name>
<dbReference type="AlphaFoldDB" id="A0A6N9Q5U1"/>
<evidence type="ECO:0000256" key="2">
    <source>
        <dbReference type="ARBA" id="ARBA00022729"/>
    </source>
</evidence>
<evidence type="ECO:0000256" key="3">
    <source>
        <dbReference type="SAM" id="MobiDB-lite"/>
    </source>
</evidence>
<evidence type="ECO:0000313" key="6">
    <source>
        <dbReference type="EMBL" id="NBI30239.1"/>
    </source>
</evidence>
<dbReference type="PROSITE" id="PS50983">
    <property type="entry name" value="FE_B12_PBP"/>
    <property type="match status" value="1"/>
</dbReference>
<dbReference type="PANTHER" id="PTHR30535">
    <property type="entry name" value="VITAMIN B12-BINDING PROTEIN"/>
    <property type="match status" value="1"/>
</dbReference>
<dbReference type="SUPFAM" id="SSF53807">
    <property type="entry name" value="Helical backbone' metal receptor"/>
    <property type="match status" value="1"/>
</dbReference>
<feature type="chain" id="PRO_5039634912" evidence="4">
    <location>
        <begin position="19"/>
        <end position="337"/>
    </location>
</feature>
<dbReference type="InterPro" id="IPR054828">
    <property type="entry name" value="Vit_B12_bind_prot"/>
</dbReference>
<gene>
    <name evidence="6" type="ORF">ERL59_14915</name>
</gene>
<dbReference type="InterPro" id="IPR050902">
    <property type="entry name" value="ABC_Transporter_SBP"/>
</dbReference>
<dbReference type="PANTHER" id="PTHR30535:SF34">
    <property type="entry name" value="MOLYBDATE-BINDING PROTEIN MOLA"/>
    <property type="match status" value="1"/>
</dbReference>
<dbReference type="RefSeq" id="WP_160647047.1">
    <property type="nucleotide sequence ID" value="NZ_SIJB01000030.1"/>
</dbReference>
<proteinExistence type="inferred from homology"/>